<dbReference type="NCBIfam" id="NF007980">
    <property type="entry name" value="PRK10707.1"/>
    <property type="match status" value="1"/>
</dbReference>
<evidence type="ECO:0000256" key="6">
    <source>
        <dbReference type="ARBA" id="ARBA00023211"/>
    </source>
</evidence>
<keyword evidence="9" id="KW-1185">Reference proteome</keyword>
<dbReference type="EMBL" id="LAZL01000003">
    <property type="protein sequence ID" value="KMT66537.1"/>
    <property type="molecule type" value="Genomic_DNA"/>
</dbReference>
<dbReference type="InterPro" id="IPR015797">
    <property type="entry name" value="NUDIX_hydrolase-like_dom_sf"/>
</dbReference>
<comment type="cofactor">
    <cofactor evidence="1">
        <name>Mn(2+)</name>
        <dbReference type="ChEBI" id="CHEBI:29035"/>
    </cofactor>
</comment>
<evidence type="ECO:0000259" key="7">
    <source>
        <dbReference type="PROSITE" id="PS51462"/>
    </source>
</evidence>
<dbReference type="PANTHER" id="PTHR12992:SF11">
    <property type="entry name" value="MITOCHONDRIAL COENZYME A DIPHOSPHATASE NUDT8"/>
    <property type="match status" value="1"/>
</dbReference>
<reference evidence="8 9" key="1">
    <citation type="submission" date="2015-04" db="EMBL/GenBank/DDBJ databases">
        <title>Draft Genome Sequence of the Novel Agar-Digesting Marine Bacterium Q1.</title>
        <authorList>
            <person name="Li Y."/>
            <person name="Li D."/>
            <person name="Chen G."/>
            <person name="Du Z."/>
        </authorList>
    </citation>
    <scope>NUCLEOTIDE SEQUENCE [LARGE SCALE GENOMIC DNA]</scope>
    <source>
        <strain evidence="8 9">Q1</strain>
    </source>
</reference>
<dbReference type="InterPro" id="IPR045121">
    <property type="entry name" value="CoAse"/>
</dbReference>
<dbReference type="PANTHER" id="PTHR12992">
    <property type="entry name" value="NUDIX HYDROLASE"/>
    <property type="match status" value="1"/>
</dbReference>
<comment type="caution">
    <text evidence="8">The sequence shown here is derived from an EMBL/GenBank/DDBJ whole genome shotgun (WGS) entry which is preliminary data.</text>
</comment>
<evidence type="ECO:0000256" key="4">
    <source>
        <dbReference type="ARBA" id="ARBA00022801"/>
    </source>
</evidence>
<dbReference type="Gene3D" id="3.90.79.10">
    <property type="entry name" value="Nucleoside Triphosphate Pyrophosphohydrolase"/>
    <property type="match status" value="1"/>
</dbReference>
<evidence type="ECO:0000256" key="1">
    <source>
        <dbReference type="ARBA" id="ARBA00001936"/>
    </source>
</evidence>
<proteinExistence type="predicted"/>
<keyword evidence="5" id="KW-0460">Magnesium</keyword>
<feature type="domain" description="Nudix hydrolase" evidence="7">
    <location>
        <begin position="29"/>
        <end position="163"/>
    </location>
</feature>
<sequence length="195" mass="22318">MRVYELITQLSLTRLPTPIFSRQLSFPKVKHSAVLVPIVCANSPYIILTLRPEYLKHHPHQVCFPGGKLDPSDINLRQTALRETQEEIGIRPDKIKIVSQLSRYTTLSQFSIKPYVGLIEVPCNLSLNQAEVKQLIELPLTQLMDMKIDCIEIEQHNSVHPIYHFSYQGLLIWGATAAILKQLQQQLLVNDLTNR</sequence>
<dbReference type="AlphaFoldDB" id="A0A0J8GUY3"/>
<dbReference type="PROSITE" id="PS51462">
    <property type="entry name" value="NUDIX"/>
    <property type="match status" value="1"/>
</dbReference>
<dbReference type="Proteomes" id="UP000037600">
    <property type="component" value="Unassembled WGS sequence"/>
</dbReference>
<gene>
    <name evidence="8" type="ORF">XM47_03100</name>
</gene>
<keyword evidence="6" id="KW-0464">Manganese</keyword>
<evidence type="ECO:0000256" key="3">
    <source>
        <dbReference type="ARBA" id="ARBA00022723"/>
    </source>
</evidence>
<evidence type="ECO:0000256" key="2">
    <source>
        <dbReference type="ARBA" id="ARBA00001946"/>
    </source>
</evidence>
<protein>
    <recommendedName>
        <fullName evidence="7">Nudix hydrolase domain-containing protein</fullName>
    </recommendedName>
</protein>
<accession>A0A0J8GUY3</accession>
<dbReference type="OrthoDB" id="9802805at2"/>
<evidence type="ECO:0000313" key="9">
    <source>
        <dbReference type="Proteomes" id="UP000037600"/>
    </source>
</evidence>
<evidence type="ECO:0000256" key="5">
    <source>
        <dbReference type="ARBA" id="ARBA00022842"/>
    </source>
</evidence>
<name>A0A0J8GUY3_9ALTE</name>
<dbReference type="InterPro" id="IPR000086">
    <property type="entry name" value="NUDIX_hydrolase_dom"/>
</dbReference>
<evidence type="ECO:0000313" key="8">
    <source>
        <dbReference type="EMBL" id="KMT66537.1"/>
    </source>
</evidence>
<dbReference type="CDD" id="cd03426">
    <property type="entry name" value="NUDIX_CoAse_Nudt7"/>
    <property type="match status" value="1"/>
</dbReference>
<dbReference type="SUPFAM" id="SSF55811">
    <property type="entry name" value="Nudix"/>
    <property type="match status" value="1"/>
</dbReference>
<organism evidence="8 9">
    <name type="scientific">Catenovulum maritimum</name>
    <dbReference type="NCBI Taxonomy" id="1513271"/>
    <lineage>
        <taxon>Bacteria</taxon>
        <taxon>Pseudomonadati</taxon>
        <taxon>Pseudomonadota</taxon>
        <taxon>Gammaproteobacteria</taxon>
        <taxon>Alteromonadales</taxon>
        <taxon>Alteromonadaceae</taxon>
        <taxon>Catenovulum</taxon>
    </lineage>
</organism>
<dbReference type="Pfam" id="PF00293">
    <property type="entry name" value="NUDIX"/>
    <property type="match status" value="1"/>
</dbReference>
<dbReference type="RefSeq" id="WP_048689511.1">
    <property type="nucleotide sequence ID" value="NZ_KQ130483.1"/>
</dbReference>
<keyword evidence="3" id="KW-0479">Metal-binding</keyword>
<comment type="cofactor">
    <cofactor evidence="2">
        <name>Mg(2+)</name>
        <dbReference type="ChEBI" id="CHEBI:18420"/>
    </cofactor>
</comment>
<dbReference type="STRING" id="1513271.XM47_03100"/>
<dbReference type="GO" id="GO:0046872">
    <property type="term" value="F:metal ion binding"/>
    <property type="evidence" value="ECO:0007669"/>
    <property type="project" value="UniProtKB-KW"/>
</dbReference>
<dbReference type="GO" id="GO:0010945">
    <property type="term" value="F:coenzyme A diphosphatase activity"/>
    <property type="evidence" value="ECO:0007669"/>
    <property type="project" value="InterPro"/>
</dbReference>
<keyword evidence="4" id="KW-0378">Hydrolase</keyword>